<gene>
    <name evidence="1" type="ORF">BC938DRAFT_473664</name>
</gene>
<protein>
    <submittedName>
        <fullName evidence="1">Uncharacterized protein</fullName>
    </submittedName>
</protein>
<dbReference type="AlphaFoldDB" id="A0A433QT57"/>
<organism evidence="1 2">
    <name type="scientific">Jimgerdemannia flammicorona</name>
    <dbReference type="NCBI Taxonomy" id="994334"/>
    <lineage>
        <taxon>Eukaryota</taxon>
        <taxon>Fungi</taxon>
        <taxon>Fungi incertae sedis</taxon>
        <taxon>Mucoromycota</taxon>
        <taxon>Mucoromycotina</taxon>
        <taxon>Endogonomycetes</taxon>
        <taxon>Endogonales</taxon>
        <taxon>Endogonaceae</taxon>
        <taxon>Jimgerdemannia</taxon>
    </lineage>
</organism>
<dbReference type="EMBL" id="RBNJ01001618">
    <property type="protein sequence ID" value="RUS32961.1"/>
    <property type="molecule type" value="Genomic_DNA"/>
</dbReference>
<keyword evidence="2" id="KW-1185">Reference proteome</keyword>
<comment type="caution">
    <text evidence="1">The sequence shown here is derived from an EMBL/GenBank/DDBJ whole genome shotgun (WGS) entry which is preliminary data.</text>
</comment>
<dbReference type="Proteomes" id="UP000274822">
    <property type="component" value="Unassembled WGS sequence"/>
</dbReference>
<reference evidence="1 2" key="1">
    <citation type="journal article" date="2018" name="New Phytol.">
        <title>Phylogenomics of Endogonaceae and evolution of mycorrhizas within Mucoromycota.</title>
        <authorList>
            <person name="Chang Y."/>
            <person name="Desiro A."/>
            <person name="Na H."/>
            <person name="Sandor L."/>
            <person name="Lipzen A."/>
            <person name="Clum A."/>
            <person name="Barry K."/>
            <person name="Grigoriev I.V."/>
            <person name="Martin F.M."/>
            <person name="Stajich J.E."/>
            <person name="Smith M.E."/>
            <person name="Bonito G."/>
            <person name="Spatafora J.W."/>
        </authorList>
    </citation>
    <scope>NUCLEOTIDE SEQUENCE [LARGE SCALE GENOMIC DNA]</scope>
    <source>
        <strain evidence="1 2">AD002</strain>
    </source>
</reference>
<sequence length="117" mass="13714">MTIQVQHLAQPTFSNEGVIRSRQEFERYQRARRFYATPTSTEYQLLLSSVNHSTRSTTGGRAPLLDVYLWHVFQYLYPKIRRNNDVDNSAKTCCLHSHPVARPDVLWSCLERWTVPC</sequence>
<accession>A0A433QT57</accession>
<name>A0A433QT57_9FUNG</name>
<evidence type="ECO:0000313" key="1">
    <source>
        <dbReference type="EMBL" id="RUS32961.1"/>
    </source>
</evidence>
<evidence type="ECO:0000313" key="2">
    <source>
        <dbReference type="Proteomes" id="UP000274822"/>
    </source>
</evidence>
<proteinExistence type="predicted"/>